<dbReference type="PROSITE" id="PS50102">
    <property type="entry name" value="RRM"/>
    <property type="match status" value="1"/>
</dbReference>
<evidence type="ECO:0000256" key="2">
    <source>
        <dbReference type="PROSITE-ProRule" id="PRU00176"/>
    </source>
</evidence>
<dbReference type="Pfam" id="PF00076">
    <property type="entry name" value="RRM_1"/>
    <property type="match status" value="1"/>
</dbReference>
<name>A0A7S0BLP8_9RHOD</name>
<dbReference type="SMART" id="SM00360">
    <property type="entry name" value="RRM"/>
    <property type="match status" value="1"/>
</dbReference>
<evidence type="ECO:0000256" key="1">
    <source>
        <dbReference type="ARBA" id="ARBA00022884"/>
    </source>
</evidence>
<dbReference type="PANTHER" id="PTHR48024:SF56">
    <property type="entry name" value="HETEROGENEOUS NUCLEAR RIBONUCLEOPROTEIN A0"/>
    <property type="match status" value="1"/>
</dbReference>
<dbReference type="InterPro" id="IPR050886">
    <property type="entry name" value="RNA-binding_reg"/>
</dbReference>
<proteinExistence type="predicted"/>
<protein>
    <recommendedName>
        <fullName evidence="3">RRM domain-containing protein</fullName>
    </recommendedName>
</protein>
<feature type="domain" description="RRM" evidence="3">
    <location>
        <begin position="48"/>
        <end position="124"/>
    </location>
</feature>
<dbReference type="GO" id="GO:0003723">
    <property type="term" value="F:RNA binding"/>
    <property type="evidence" value="ECO:0007669"/>
    <property type="project" value="UniProtKB-UniRule"/>
</dbReference>
<dbReference type="AlphaFoldDB" id="A0A7S0BLP8"/>
<accession>A0A7S0BLP8</accession>
<dbReference type="EMBL" id="HBEK01013455">
    <property type="protein sequence ID" value="CAD8397379.1"/>
    <property type="molecule type" value="Transcribed_RNA"/>
</dbReference>
<dbReference type="CDD" id="cd00590">
    <property type="entry name" value="RRM_SF"/>
    <property type="match status" value="1"/>
</dbReference>
<reference evidence="4" key="1">
    <citation type="submission" date="2021-01" db="EMBL/GenBank/DDBJ databases">
        <authorList>
            <person name="Corre E."/>
            <person name="Pelletier E."/>
            <person name="Niang G."/>
            <person name="Scheremetjew M."/>
            <person name="Finn R."/>
            <person name="Kale V."/>
            <person name="Holt S."/>
            <person name="Cochrane G."/>
            <person name="Meng A."/>
            <person name="Brown T."/>
            <person name="Cohen L."/>
        </authorList>
    </citation>
    <scope>NUCLEOTIDE SEQUENCE</scope>
    <source>
        <strain evidence="4">UTEX LB 2760</strain>
    </source>
</reference>
<gene>
    <name evidence="4" type="ORF">RMAR0315_LOCUS7368</name>
</gene>
<dbReference type="InterPro" id="IPR035979">
    <property type="entry name" value="RBD_domain_sf"/>
</dbReference>
<organism evidence="4">
    <name type="scientific">Rhodosorus marinus</name>
    <dbReference type="NCBI Taxonomy" id="101924"/>
    <lineage>
        <taxon>Eukaryota</taxon>
        <taxon>Rhodophyta</taxon>
        <taxon>Stylonematophyceae</taxon>
        <taxon>Stylonematales</taxon>
        <taxon>Stylonemataceae</taxon>
        <taxon>Rhodosorus</taxon>
    </lineage>
</organism>
<keyword evidence="1 2" id="KW-0694">RNA-binding</keyword>
<dbReference type="InterPro" id="IPR000504">
    <property type="entry name" value="RRM_dom"/>
</dbReference>
<evidence type="ECO:0000259" key="3">
    <source>
        <dbReference type="PROSITE" id="PS50102"/>
    </source>
</evidence>
<dbReference type="SUPFAM" id="SSF54928">
    <property type="entry name" value="RNA-binding domain, RBD"/>
    <property type="match status" value="1"/>
</dbReference>
<dbReference type="InterPro" id="IPR012677">
    <property type="entry name" value="Nucleotide-bd_a/b_plait_sf"/>
</dbReference>
<evidence type="ECO:0000313" key="4">
    <source>
        <dbReference type="EMBL" id="CAD8397379.1"/>
    </source>
</evidence>
<dbReference type="Gene3D" id="3.30.70.330">
    <property type="match status" value="1"/>
</dbReference>
<sequence length="165" mass="18625">MCLHEWRAFEKEIIWGEDAAIKSIKDAPERPLRRRPRSRRTSRDENALSVFVGGLAYSCTEDDLFAAFCSFGEISRCQIPQKAGTPRGIGFVEFRNKDNAIRAIETLDGASILGRKISLSVANGDTGKELEDDERALRLLRRDRTKCQLRTLDSPHGSFRIPRGC</sequence>
<dbReference type="PANTHER" id="PTHR48024">
    <property type="entry name" value="GEO13361P1-RELATED"/>
    <property type="match status" value="1"/>
</dbReference>